<dbReference type="Pfam" id="PF03732">
    <property type="entry name" value="Retrotrans_gag"/>
    <property type="match status" value="1"/>
</dbReference>
<reference evidence="3" key="1">
    <citation type="journal article" date="2020" name="Nat. Genet.">
        <title>Genomic diversifications of five Gossypium allopolyploid species and their impact on cotton improvement.</title>
        <authorList>
            <person name="Chen Z.J."/>
            <person name="Sreedasyam A."/>
            <person name="Ando A."/>
            <person name="Song Q."/>
            <person name="De Santiago L.M."/>
            <person name="Hulse-Kemp A.M."/>
            <person name="Ding M."/>
            <person name="Ye W."/>
            <person name="Kirkbride R.C."/>
            <person name="Jenkins J."/>
            <person name="Plott C."/>
            <person name="Lovell J."/>
            <person name="Lin Y.M."/>
            <person name="Vaughn R."/>
            <person name="Liu B."/>
            <person name="Simpson S."/>
            <person name="Scheffler B.E."/>
            <person name="Wen L."/>
            <person name="Saski C.A."/>
            <person name="Grover C.E."/>
            <person name="Hu G."/>
            <person name="Conover J.L."/>
            <person name="Carlson J.W."/>
            <person name="Shu S."/>
            <person name="Boston L.B."/>
            <person name="Williams M."/>
            <person name="Peterson D.G."/>
            <person name="McGee K."/>
            <person name="Jones D.C."/>
            <person name="Wendel J.F."/>
            <person name="Stelly D.M."/>
            <person name="Grimwood J."/>
            <person name="Schmutz J."/>
        </authorList>
    </citation>
    <scope>NUCLEOTIDE SEQUENCE [LARGE SCALE GENOMIC DNA]</scope>
    <source>
        <strain evidence="3">cv. TM-1</strain>
    </source>
</reference>
<dbReference type="GeneID" id="121210021"/>
<feature type="region of interest" description="Disordered" evidence="1">
    <location>
        <begin position="1"/>
        <end position="54"/>
    </location>
</feature>
<accession>A0ABM2Z5N1</accession>
<feature type="compositionally biased region" description="Basic residues" evidence="1">
    <location>
        <begin position="1"/>
        <end position="20"/>
    </location>
</feature>
<organism evidence="3 4">
    <name type="scientific">Gossypium hirsutum</name>
    <name type="common">Upland cotton</name>
    <name type="synonym">Gossypium mexicanum</name>
    <dbReference type="NCBI Taxonomy" id="3635"/>
    <lineage>
        <taxon>Eukaryota</taxon>
        <taxon>Viridiplantae</taxon>
        <taxon>Streptophyta</taxon>
        <taxon>Embryophyta</taxon>
        <taxon>Tracheophyta</taxon>
        <taxon>Spermatophyta</taxon>
        <taxon>Magnoliopsida</taxon>
        <taxon>eudicotyledons</taxon>
        <taxon>Gunneridae</taxon>
        <taxon>Pentapetalae</taxon>
        <taxon>rosids</taxon>
        <taxon>malvids</taxon>
        <taxon>Malvales</taxon>
        <taxon>Malvaceae</taxon>
        <taxon>Malvoideae</taxon>
        <taxon>Gossypium</taxon>
    </lineage>
</organism>
<reference evidence="4" key="2">
    <citation type="submission" date="2025-08" db="UniProtKB">
        <authorList>
            <consortium name="RefSeq"/>
        </authorList>
    </citation>
    <scope>IDENTIFICATION</scope>
</reference>
<evidence type="ECO:0000313" key="3">
    <source>
        <dbReference type="Proteomes" id="UP000818029"/>
    </source>
</evidence>
<feature type="compositionally biased region" description="Basic and acidic residues" evidence="1">
    <location>
        <begin position="280"/>
        <end position="290"/>
    </location>
</feature>
<keyword evidence="3" id="KW-1185">Reference proteome</keyword>
<dbReference type="RefSeq" id="XP_040938026.1">
    <property type="nucleotide sequence ID" value="XM_041082092.1"/>
</dbReference>
<dbReference type="InterPro" id="IPR005162">
    <property type="entry name" value="Retrotrans_gag_dom"/>
</dbReference>
<evidence type="ECO:0000313" key="4">
    <source>
        <dbReference type="RefSeq" id="XP_040938026.1"/>
    </source>
</evidence>
<feature type="compositionally biased region" description="Polar residues" evidence="1">
    <location>
        <begin position="37"/>
        <end position="48"/>
    </location>
</feature>
<name>A0ABM2Z5N1_GOSHI</name>
<sequence>MSTRGTRGRGTRGRGRGHRGARAESLASDTIPMVDASETTASPTTGSGTRPYDRTARDDALSQAMLHILERVARPNTGTGSRGSVSEHLRSNGAEVFKGISGVAPNVAEYWLEATERIMDDLDCTAEQKLKGAISLLREEAYQWWLTVKEGTQLERITWEFFKSAFQGKYVGASYVDAWRKEFLNLTQGDRSVAKYEAEFLRLSRYARGIVATEYERCVRFEDGLRNSLRVLIAPQRERDFTALVEKAKIAEDVKRAECQSWEKKRSRNKMDLKPSNSDQRQRKGARADGLVRAEAPVAVVRLQPCVD</sequence>
<feature type="region of interest" description="Disordered" evidence="1">
    <location>
        <begin position="265"/>
        <end position="290"/>
    </location>
</feature>
<dbReference type="PANTHER" id="PTHR34482:SF36">
    <property type="entry name" value="RETROTRANSPOSON GAG DOMAIN-CONTAINING PROTEIN"/>
    <property type="match status" value="1"/>
</dbReference>
<proteinExistence type="predicted"/>
<evidence type="ECO:0000256" key="1">
    <source>
        <dbReference type="SAM" id="MobiDB-lite"/>
    </source>
</evidence>
<gene>
    <name evidence="4" type="primary">LOC121210021</name>
</gene>
<dbReference type="Proteomes" id="UP000818029">
    <property type="component" value="Chromosome A11"/>
</dbReference>
<evidence type="ECO:0000259" key="2">
    <source>
        <dbReference type="Pfam" id="PF03732"/>
    </source>
</evidence>
<protein>
    <recommendedName>
        <fullName evidence="2">Retrotransposon gag domain-containing protein</fullName>
    </recommendedName>
</protein>
<dbReference type="PANTHER" id="PTHR34482">
    <property type="entry name" value="DNA DAMAGE-INDUCIBLE PROTEIN 1-LIKE"/>
    <property type="match status" value="1"/>
</dbReference>
<feature type="domain" description="Retrotransposon gag" evidence="2">
    <location>
        <begin position="133"/>
        <end position="226"/>
    </location>
</feature>